<dbReference type="CDD" id="cd00098">
    <property type="entry name" value="IgC1"/>
    <property type="match status" value="1"/>
</dbReference>
<dbReference type="InterPro" id="IPR013783">
    <property type="entry name" value="Ig-like_fold"/>
</dbReference>
<dbReference type="FunFam" id="2.60.40.10:FF:000998">
    <property type="entry name" value="Immunoglobulin heavy constant epsilon"/>
    <property type="match status" value="1"/>
</dbReference>
<dbReference type="InterPro" id="IPR003006">
    <property type="entry name" value="Ig/MHC_CS"/>
</dbReference>
<gene>
    <name evidence="3" type="ORF">NDU88_003779</name>
</gene>
<dbReference type="InterPro" id="IPR003597">
    <property type="entry name" value="Ig_C1-set"/>
</dbReference>
<dbReference type="AlphaFoldDB" id="A0AAV7QB08"/>
<evidence type="ECO:0000313" key="4">
    <source>
        <dbReference type="Proteomes" id="UP001066276"/>
    </source>
</evidence>
<dbReference type="Pfam" id="PF07654">
    <property type="entry name" value="C1-set"/>
    <property type="match status" value="4"/>
</dbReference>
<keyword evidence="4" id="KW-1185">Reference proteome</keyword>
<accession>A0AAV7QB08</accession>
<dbReference type="PROSITE" id="PS00290">
    <property type="entry name" value="IG_MHC"/>
    <property type="match status" value="1"/>
</dbReference>
<dbReference type="Gene3D" id="2.60.40.10">
    <property type="entry name" value="Immunoglobulins"/>
    <property type="match status" value="4"/>
</dbReference>
<comment type="caution">
    <text evidence="3">The sequence shown here is derived from an EMBL/GenBank/DDBJ whole genome shotgun (WGS) entry which is preliminary data.</text>
</comment>
<feature type="domain" description="Ig-like" evidence="2">
    <location>
        <begin position="363"/>
        <end position="463"/>
    </location>
</feature>
<reference evidence="3" key="1">
    <citation type="journal article" date="2022" name="bioRxiv">
        <title>Sequencing and chromosome-scale assembly of the giantPleurodeles waltlgenome.</title>
        <authorList>
            <person name="Brown T."/>
            <person name="Elewa A."/>
            <person name="Iarovenko S."/>
            <person name="Subramanian E."/>
            <person name="Araus A.J."/>
            <person name="Petzold A."/>
            <person name="Susuki M."/>
            <person name="Suzuki K.-i.T."/>
            <person name="Hayashi T."/>
            <person name="Toyoda A."/>
            <person name="Oliveira C."/>
            <person name="Osipova E."/>
            <person name="Leigh N.D."/>
            <person name="Simon A."/>
            <person name="Yun M.H."/>
        </authorList>
    </citation>
    <scope>NUCLEOTIDE SEQUENCE</scope>
    <source>
        <strain evidence="3">20211129_DDA</strain>
        <tissue evidence="3">Liver</tissue>
    </source>
</reference>
<name>A0AAV7QB08_PLEWA</name>
<sequence length="486" mass="52461">MERRGCPGSGLLADLKEERNTKEISADTEAYAEYWTTEPVAAPQVFPMVSSTRETRSVGCLVSGYFPEPISVVWKEGSSIIPSKDSSSVLQSSSGVYVSNSLINVSRQELQSGDFSCTVKHAATNSTIVKRVSVGSASLSSVSVATMTVKLVQASCPESDGNQDVSLVCYVTSSPSSSVQIGWREDDNEVSLLPTSFPATQAGDGTYSLSFSVRVPQAKWNKGAAYSCYTTDPRTKEEVSSVLTRRSGAFNCLGIVVSLYRPTAEDVLINKKAVITCRAINLPASTGAVFTWTREMGNCTVESVTENPELTSSGLYSVSSRLSVCAEEWVKGERFTCRMEYPGLTEPIVKTISKDLDVLVKPPSVYVNGPPTEELARNEKATLICMIKGFSPADLSIKWLQAGQEMDSGAYDTTIPQAMKEAEGYFAVSTLQIDAEDWKKGGPFTCVVVHEGAPQNVMQRSIDKYSGKPTAVNVSVNMLDSTSSCY</sequence>
<dbReference type="InterPro" id="IPR050380">
    <property type="entry name" value="Immune_Resp_Modulators"/>
</dbReference>
<dbReference type="SMART" id="SM00407">
    <property type="entry name" value="IGc1"/>
    <property type="match status" value="4"/>
</dbReference>
<feature type="domain" description="Ig-like" evidence="2">
    <location>
        <begin position="147"/>
        <end position="240"/>
    </location>
</feature>
<evidence type="ECO:0000259" key="2">
    <source>
        <dbReference type="PROSITE" id="PS50835"/>
    </source>
</evidence>
<keyword evidence="1" id="KW-0393">Immunoglobulin domain</keyword>
<dbReference type="SUPFAM" id="SSF48726">
    <property type="entry name" value="Immunoglobulin"/>
    <property type="match status" value="4"/>
</dbReference>
<proteinExistence type="predicted"/>
<organism evidence="3 4">
    <name type="scientific">Pleurodeles waltl</name>
    <name type="common">Iberian ribbed newt</name>
    <dbReference type="NCBI Taxonomy" id="8319"/>
    <lineage>
        <taxon>Eukaryota</taxon>
        <taxon>Metazoa</taxon>
        <taxon>Chordata</taxon>
        <taxon>Craniata</taxon>
        <taxon>Vertebrata</taxon>
        <taxon>Euteleostomi</taxon>
        <taxon>Amphibia</taxon>
        <taxon>Batrachia</taxon>
        <taxon>Caudata</taxon>
        <taxon>Salamandroidea</taxon>
        <taxon>Salamandridae</taxon>
        <taxon>Pleurodelinae</taxon>
        <taxon>Pleurodeles</taxon>
    </lineage>
</organism>
<evidence type="ECO:0000256" key="1">
    <source>
        <dbReference type="ARBA" id="ARBA00023319"/>
    </source>
</evidence>
<evidence type="ECO:0000313" key="3">
    <source>
        <dbReference type="EMBL" id="KAJ1137370.1"/>
    </source>
</evidence>
<dbReference type="Proteomes" id="UP001066276">
    <property type="component" value="Chromosome 6"/>
</dbReference>
<dbReference type="PROSITE" id="PS50835">
    <property type="entry name" value="IG_LIKE"/>
    <property type="match status" value="4"/>
</dbReference>
<feature type="domain" description="Ig-like" evidence="2">
    <location>
        <begin position="262"/>
        <end position="353"/>
    </location>
</feature>
<dbReference type="InterPro" id="IPR036179">
    <property type="entry name" value="Ig-like_dom_sf"/>
</dbReference>
<protein>
    <recommendedName>
        <fullName evidence="2">Ig-like domain-containing protein</fullName>
    </recommendedName>
</protein>
<feature type="domain" description="Ig-like" evidence="2">
    <location>
        <begin position="43"/>
        <end position="133"/>
    </location>
</feature>
<dbReference type="FunFam" id="2.60.40.10:FF:000463">
    <property type="entry name" value="Immunoglobulin heavy constant gamma 1"/>
    <property type="match status" value="1"/>
</dbReference>
<dbReference type="InterPro" id="IPR007110">
    <property type="entry name" value="Ig-like_dom"/>
</dbReference>
<dbReference type="CDD" id="cd05768">
    <property type="entry name" value="IgC1_CH3_IgAGD_CH4_IgAEM"/>
    <property type="match status" value="1"/>
</dbReference>
<dbReference type="PANTHER" id="PTHR23411">
    <property type="entry name" value="TAPASIN"/>
    <property type="match status" value="1"/>
</dbReference>
<dbReference type="EMBL" id="JANPWB010000010">
    <property type="protein sequence ID" value="KAJ1137370.1"/>
    <property type="molecule type" value="Genomic_DNA"/>
</dbReference>